<keyword evidence="7" id="KW-1185">Reference proteome</keyword>
<dbReference type="EMBL" id="JARBDR010000246">
    <property type="protein sequence ID" value="KAJ8317171.1"/>
    <property type="molecule type" value="Genomic_DNA"/>
</dbReference>
<reference evidence="6 7" key="1">
    <citation type="submission" date="2022-12" db="EMBL/GenBank/DDBJ databases">
        <title>Chromosome-level genome of Tegillarca granosa.</title>
        <authorList>
            <person name="Kim J."/>
        </authorList>
    </citation>
    <scope>NUCLEOTIDE SEQUENCE [LARGE SCALE GENOMIC DNA]</scope>
    <source>
        <strain evidence="6">Teg-2019</strain>
        <tissue evidence="6">Adductor muscle</tissue>
    </source>
</reference>
<dbReference type="PROSITE" id="PS50089">
    <property type="entry name" value="ZF_RING_2"/>
    <property type="match status" value="1"/>
</dbReference>
<evidence type="ECO:0000313" key="6">
    <source>
        <dbReference type="EMBL" id="KAJ8317171.1"/>
    </source>
</evidence>
<dbReference type="InterPro" id="IPR047134">
    <property type="entry name" value="RNF4"/>
</dbReference>
<dbReference type="SUPFAM" id="SSF57850">
    <property type="entry name" value="RING/U-box"/>
    <property type="match status" value="1"/>
</dbReference>
<dbReference type="PROSITE" id="PS00518">
    <property type="entry name" value="ZF_RING_1"/>
    <property type="match status" value="1"/>
</dbReference>
<evidence type="ECO:0000256" key="2">
    <source>
        <dbReference type="ARBA" id="ARBA00022771"/>
    </source>
</evidence>
<dbReference type="PANTHER" id="PTHR23041:SF78">
    <property type="entry name" value="E3 UBIQUITIN-PROTEIN LIGASE RNF4"/>
    <property type="match status" value="1"/>
</dbReference>
<dbReference type="InterPro" id="IPR001841">
    <property type="entry name" value="Znf_RING"/>
</dbReference>
<dbReference type="Proteomes" id="UP001217089">
    <property type="component" value="Unassembled WGS sequence"/>
</dbReference>
<dbReference type="Gene3D" id="3.30.40.10">
    <property type="entry name" value="Zinc/RING finger domain, C3HC4 (zinc finger)"/>
    <property type="match status" value="1"/>
</dbReference>
<gene>
    <name evidence="6" type="ORF">KUTeg_005075</name>
</gene>
<evidence type="ECO:0000259" key="5">
    <source>
        <dbReference type="PROSITE" id="PS50089"/>
    </source>
</evidence>
<dbReference type="Pfam" id="PF13923">
    <property type="entry name" value="zf-C3HC4_2"/>
    <property type="match status" value="1"/>
</dbReference>
<keyword evidence="3" id="KW-0862">Zinc</keyword>
<keyword evidence="2 4" id="KW-0863">Zinc-finger</keyword>
<evidence type="ECO:0000256" key="1">
    <source>
        <dbReference type="ARBA" id="ARBA00022723"/>
    </source>
</evidence>
<dbReference type="InterPro" id="IPR013083">
    <property type="entry name" value="Znf_RING/FYVE/PHD"/>
</dbReference>
<evidence type="ECO:0000256" key="4">
    <source>
        <dbReference type="PROSITE-ProRule" id="PRU00175"/>
    </source>
</evidence>
<proteinExistence type="predicted"/>
<name>A0ABQ9FLW0_TEGGR</name>
<sequence>MSQKNRCPRTPRSLPSLNHVRRLRDGHRRCGSSWREVNCGASGSNSSTNTSNGMIDLTASGDEDYIDLTSPNGLRENRMPVVIRRSKRQLATTTCGHIFCSTCIRRAVTSQHACPTCRKKLTLKQIIPLFI</sequence>
<protein>
    <recommendedName>
        <fullName evidence="5">RING-type domain-containing protein</fullName>
    </recommendedName>
</protein>
<evidence type="ECO:0000256" key="3">
    <source>
        <dbReference type="ARBA" id="ARBA00022833"/>
    </source>
</evidence>
<organism evidence="6 7">
    <name type="scientific">Tegillarca granosa</name>
    <name type="common">Malaysian cockle</name>
    <name type="synonym">Anadara granosa</name>
    <dbReference type="NCBI Taxonomy" id="220873"/>
    <lineage>
        <taxon>Eukaryota</taxon>
        <taxon>Metazoa</taxon>
        <taxon>Spiralia</taxon>
        <taxon>Lophotrochozoa</taxon>
        <taxon>Mollusca</taxon>
        <taxon>Bivalvia</taxon>
        <taxon>Autobranchia</taxon>
        <taxon>Pteriomorphia</taxon>
        <taxon>Arcoida</taxon>
        <taxon>Arcoidea</taxon>
        <taxon>Arcidae</taxon>
        <taxon>Tegillarca</taxon>
    </lineage>
</organism>
<feature type="domain" description="RING-type" evidence="5">
    <location>
        <begin position="95"/>
        <end position="118"/>
    </location>
</feature>
<dbReference type="InterPro" id="IPR017907">
    <property type="entry name" value="Znf_RING_CS"/>
</dbReference>
<dbReference type="PANTHER" id="PTHR23041">
    <property type="entry name" value="RING FINGER DOMAIN-CONTAINING"/>
    <property type="match status" value="1"/>
</dbReference>
<comment type="caution">
    <text evidence="6">The sequence shown here is derived from an EMBL/GenBank/DDBJ whole genome shotgun (WGS) entry which is preliminary data.</text>
</comment>
<accession>A0ABQ9FLW0</accession>
<evidence type="ECO:0000313" key="7">
    <source>
        <dbReference type="Proteomes" id="UP001217089"/>
    </source>
</evidence>
<keyword evidence="1" id="KW-0479">Metal-binding</keyword>